<dbReference type="PANTHER" id="PTHR13353:SF5">
    <property type="entry name" value="TRANSMEMBRANE PROTEIN 19"/>
    <property type="match status" value="1"/>
</dbReference>
<feature type="transmembrane region" description="Helical" evidence="6">
    <location>
        <begin position="15"/>
        <end position="37"/>
    </location>
</feature>
<evidence type="ECO:0000256" key="2">
    <source>
        <dbReference type="ARBA" id="ARBA00009012"/>
    </source>
</evidence>
<evidence type="ECO:0000313" key="7">
    <source>
        <dbReference type="EMBL" id="CAD8400606.1"/>
    </source>
</evidence>
<dbReference type="InterPro" id="IPR002794">
    <property type="entry name" value="DUF92_TMEM19"/>
</dbReference>
<evidence type="ECO:0000256" key="3">
    <source>
        <dbReference type="ARBA" id="ARBA00022692"/>
    </source>
</evidence>
<protein>
    <recommendedName>
        <fullName evidence="8">TIGR00297 family protein</fullName>
    </recommendedName>
</protein>
<keyword evidence="4 6" id="KW-1133">Transmembrane helix</keyword>
<evidence type="ECO:0000256" key="4">
    <source>
        <dbReference type="ARBA" id="ARBA00022989"/>
    </source>
</evidence>
<reference evidence="7" key="1">
    <citation type="submission" date="2021-01" db="EMBL/GenBank/DDBJ databases">
        <authorList>
            <person name="Corre E."/>
            <person name="Pelletier E."/>
            <person name="Niang G."/>
            <person name="Scheremetjew M."/>
            <person name="Finn R."/>
            <person name="Kale V."/>
            <person name="Holt S."/>
            <person name="Cochrane G."/>
            <person name="Meng A."/>
            <person name="Brown T."/>
            <person name="Cohen L."/>
        </authorList>
    </citation>
    <scope>NUCLEOTIDE SEQUENCE</scope>
    <source>
        <strain evidence="7">UTEX LB 2760</strain>
    </source>
</reference>
<comment type="subcellular location">
    <subcellularLocation>
        <location evidence="1">Membrane</location>
        <topology evidence="1">Multi-pass membrane protein</topology>
    </subcellularLocation>
</comment>
<dbReference type="GO" id="GO:0016020">
    <property type="term" value="C:membrane"/>
    <property type="evidence" value="ECO:0007669"/>
    <property type="project" value="UniProtKB-SubCell"/>
</dbReference>
<name>A0A7S0G464_9RHOD</name>
<keyword evidence="3 6" id="KW-0812">Transmembrane</keyword>
<evidence type="ECO:0008006" key="8">
    <source>
        <dbReference type="Google" id="ProtNLM"/>
    </source>
</evidence>
<dbReference type="PANTHER" id="PTHR13353">
    <property type="entry name" value="TRANSMEMBRANE PROTEIN 19"/>
    <property type="match status" value="1"/>
</dbReference>
<keyword evidence="5 6" id="KW-0472">Membrane</keyword>
<evidence type="ECO:0000256" key="6">
    <source>
        <dbReference type="SAM" id="Phobius"/>
    </source>
</evidence>
<comment type="similarity">
    <text evidence="2">Belongs to the TMEM19 family.</text>
</comment>
<feature type="transmembrane region" description="Helical" evidence="6">
    <location>
        <begin position="49"/>
        <end position="79"/>
    </location>
</feature>
<gene>
    <name evidence="7" type="ORF">RMAR0315_LOCUS10602</name>
</gene>
<feature type="transmembrane region" description="Helical" evidence="6">
    <location>
        <begin position="213"/>
        <end position="235"/>
    </location>
</feature>
<accession>A0A7S0G464</accession>
<feature type="transmembrane region" description="Helical" evidence="6">
    <location>
        <begin position="247"/>
        <end position="267"/>
    </location>
</feature>
<sequence>MGLLGDIWLGGSGDLIATAECSTLALLVNGSIGLFLLRGGRSPKSLTRAGVVHAGVLGWILMTCVGVSGWILCAAFLVAGSLLTKVGRERKILEGTYENRQGARGPENVWGAGLFPALIAIALASFQLMPNTPKVWINGIRVGYTAALATKMWDTTASEVGKAYGTTTILITTLSSVPRGTEGGVSVEGTAAGTAASLIIALLSWSFDALPRGLSVPIIVTAATIANIFEAVIGSTLQGAYQLSNELVNVINTLIGAALSMGLSAVLNSLS</sequence>
<evidence type="ECO:0000256" key="5">
    <source>
        <dbReference type="ARBA" id="ARBA00023136"/>
    </source>
</evidence>
<evidence type="ECO:0000256" key="1">
    <source>
        <dbReference type="ARBA" id="ARBA00004141"/>
    </source>
</evidence>
<dbReference type="Pfam" id="PF01940">
    <property type="entry name" value="DUF92"/>
    <property type="match status" value="1"/>
</dbReference>
<dbReference type="EMBL" id="HBEK01019475">
    <property type="protein sequence ID" value="CAD8400606.1"/>
    <property type="molecule type" value="Transcribed_RNA"/>
</dbReference>
<feature type="transmembrane region" description="Helical" evidence="6">
    <location>
        <begin position="185"/>
        <end position="207"/>
    </location>
</feature>
<proteinExistence type="inferred from homology"/>
<organism evidence="7">
    <name type="scientific">Rhodosorus marinus</name>
    <dbReference type="NCBI Taxonomy" id="101924"/>
    <lineage>
        <taxon>Eukaryota</taxon>
        <taxon>Rhodophyta</taxon>
        <taxon>Stylonematophyceae</taxon>
        <taxon>Stylonematales</taxon>
        <taxon>Stylonemataceae</taxon>
        <taxon>Rhodosorus</taxon>
    </lineage>
</organism>
<dbReference type="AlphaFoldDB" id="A0A7S0G464"/>